<evidence type="ECO:0000313" key="2">
    <source>
        <dbReference type="Proteomes" id="UP000644610"/>
    </source>
</evidence>
<dbReference type="EMBL" id="BOOQ01000026">
    <property type="protein sequence ID" value="GII47648.1"/>
    <property type="molecule type" value="Genomic_DNA"/>
</dbReference>
<dbReference type="AlphaFoldDB" id="A0A8J3ULX9"/>
<dbReference type="RefSeq" id="WP_239095017.1">
    <property type="nucleotide sequence ID" value="NZ_BAAAKY010000050.1"/>
</dbReference>
<sequence>MKTFLDPRTKAVAGLCTNAVRDLFGKGVREVRAHRTVSSVTSVACAAIIGASIMGAAPVVKPAVNETLAAAPAGVENEQVLLRGSTSGSYFWDDGSGRLGDTGQPAIGKPMQQGLFASPSWPLGTEGYVFYNGRRAKFFIGDRGPGTPSNDGVMLDIDGKTFADLVGASWNSDTLTVGSSQGHIPVEYVVTKWGDGPGKRGTPVPFSSGAWSSS</sequence>
<dbReference type="Proteomes" id="UP000644610">
    <property type="component" value="Unassembled WGS sequence"/>
</dbReference>
<proteinExistence type="predicted"/>
<gene>
    <name evidence="1" type="ORF">Psi02_40720</name>
</gene>
<organism evidence="1 2">
    <name type="scientific">Planotetraspora silvatica</name>
    <dbReference type="NCBI Taxonomy" id="234614"/>
    <lineage>
        <taxon>Bacteria</taxon>
        <taxon>Bacillati</taxon>
        <taxon>Actinomycetota</taxon>
        <taxon>Actinomycetes</taxon>
        <taxon>Streptosporangiales</taxon>
        <taxon>Streptosporangiaceae</taxon>
        <taxon>Planotetraspora</taxon>
    </lineage>
</organism>
<reference evidence="1" key="1">
    <citation type="submission" date="2021-01" db="EMBL/GenBank/DDBJ databases">
        <title>Whole genome shotgun sequence of Planotetraspora silvatica NBRC 100141.</title>
        <authorList>
            <person name="Komaki H."/>
            <person name="Tamura T."/>
        </authorList>
    </citation>
    <scope>NUCLEOTIDE SEQUENCE</scope>
    <source>
        <strain evidence="1">NBRC 100141</strain>
    </source>
</reference>
<accession>A0A8J3ULX9</accession>
<evidence type="ECO:0000313" key="1">
    <source>
        <dbReference type="EMBL" id="GII47648.1"/>
    </source>
</evidence>
<keyword evidence="2" id="KW-1185">Reference proteome</keyword>
<protein>
    <submittedName>
        <fullName evidence="1">Uncharacterized protein</fullName>
    </submittedName>
</protein>
<comment type="caution">
    <text evidence="1">The sequence shown here is derived from an EMBL/GenBank/DDBJ whole genome shotgun (WGS) entry which is preliminary data.</text>
</comment>
<name>A0A8J3ULX9_9ACTN</name>